<sequence>MYECLICGGELIAIDYDLVCEKKKLMRKYHMFCFNCGDESIMDVPDTRDSKLQKGILAEMRKEPDIYV</sequence>
<evidence type="ECO:0000313" key="2">
    <source>
        <dbReference type="Proteomes" id="UP001519271"/>
    </source>
</evidence>
<reference evidence="1 2" key="1">
    <citation type="submission" date="2021-03" db="EMBL/GenBank/DDBJ databases">
        <title>Genomic Encyclopedia of Type Strains, Phase IV (KMG-IV): sequencing the most valuable type-strain genomes for metagenomic binning, comparative biology and taxonomic classification.</title>
        <authorList>
            <person name="Goeker M."/>
        </authorList>
    </citation>
    <scope>NUCLEOTIDE SEQUENCE [LARGE SCALE GENOMIC DNA]</scope>
    <source>
        <strain evidence="1 2">DSM 6139</strain>
    </source>
</reference>
<dbReference type="Proteomes" id="UP001519271">
    <property type="component" value="Unassembled WGS sequence"/>
</dbReference>
<evidence type="ECO:0000313" key="1">
    <source>
        <dbReference type="EMBL" id="MBP1920641.1"/>
    </source>
</evidence>
<protein>
    <submittedName>
        <fullName evidence="1">Transcription elongation factor Elf1</fullName>
    </submittedName>
</protein>
<accession>A0ABS4G7W8</accession>
<dbReference type="RefSeq" id="WP_209460805.1">
    <property type="nucleotide sequence ID" value="NZ_JAGGKC010000035.1"/>
</dbReference>
<keyword evidence="1" id="KW-0648">Protein biosynthesis</keyword>
<dbReference type="GO" id="GO:0003746">
    <property type="term" value="F:translation elongation factor activity"/>
    <property type="evidence" value="ECO:0007669"/>
    <property type="project" value="UniProtKB-KW"/>
</dbReference>
<keyword evidence="2" id="KW-1185">Reference proteome</keyword>
<name>A0ABS4G7W8_9CLOT</name>
<comment type="caution">
    <text evidence="1">The sequence shown here is derived from an EMBL/GenBank/DDBJ whole genome shotgun (WGS) entry which is preliminary data.</text>
</comment>
<keyword evidence="1" id="KW-0251">Elongation factor</keyword>
<gene>
    <name evidence="1" type="ORF">J2Z34_003156</name>
</gene>
<organism evidence="1 2">
    <name type="scientific">Youngiibacter multivorans</name>
    <dbReference type="NCBI Taxonomy" id="937251"/>
    <lineage>
        <taxon>Bacteria</taxon>
        <taxon>Bacillati</taxon>
        <taxon>Bacillota</taxon>
        <taxon>Clostridia</taxon>
        <taxon>Eubacteriales</taxon>
        <taxon>Clostridiaceae</taxon>
        <taxon>Youngiibacter</taxon>
    </lineage>
</organism>
<proteinExistence type="predicted"/>
<dbReference type="EMBL" id="JAGGKC010000035">
    <property type="protein sequence ID" value="MBP1920641.1"/>
    <property type="molecule type" value="Genomic_DNA"/>
</dbReference>